<reference evidence="3" key="1">
    <citation type="journal article" date="2018" name="Nat. Microbiol.">
        <title>Leveraging single-cell genomics to expand the fungal tree of life.</title>
        <authorList>
            <person name="Ahrendt S.R."/>
            <person name="Quandt C.A."/>
            <person name="Ciobanu D."/>
            <person name="Clum A."/>
            <person name="Salamov A."/>
            <person name="Andreopoulos B."/>
            <person name="Cheng J.F."/>
            <person name="Woyke T."/>
            <person name="Pelin A."/>
            <person name="Henrissat B."/>
            <person name="Reynolds N.K."/>
            <person name="Benny G.L."/>
            <person name="Smith M.E."/>
            <person name="James T.Y."/>
            <person name="Grigoriev I.V."/>
        </authorList>
    </citation>
    <scope>NUCLEOTIDE SEQUENCE [LARGE SCALE GENOMIC DNA]</scope>
    <source>
        <strain evidence="3">RSA 468</strain>
    </source>
</reference>
<dbReference type="EMBL" id="ML002451">
    <property type="protein sequence ID" value="RKP37748.1"/>
    <property type="molecule type" value="Genomic_DNA"/>
</dbReference>
<evidence type="ECO:0000256" key="1">
    <source>
        <dbReference type="SAM" id="SignalP"/>
    </source>
</evidence>
<protein>
    <submittedName>
        <fullName evidence="2">Uncharacterized protein</fullName>
    </submittedName>
</protein>
<proteinExistence type="predicted"/>
<accession>A0A4P9ZWN8</accession>
<organism evidence="2 3">
    <name type="scientific">Dimargaris cristalligena</name>
    <dbReference type="NCBI Taxonomy" id="215637"/>
    <lineage>
        <taxon>Eukaryota</taxon>
        <taxon>Fungi</taxon>
        <taxon>Fungi incertae sedis</taxon>
        <taxon>Zoopagomycota</taxon>
        <taxon>Kickxellomycotina</taxon>
        <taxon>Dimargaritomycetes</taxon>
        <taxon>Dimargaritales</taxon>
        <taxon>Dimargaritaceae</taxon>
        <taxon>Dimargaris</taxon>
    </lineage>
</organism>
<dbReference type="AlphaFoldDB" id="A0A4P9ZWN8"/>
<feature type="signal peptide" evidence="1">
    <location>
        <begin position="1"/>
        <end position="19"/>
    </location>
</feature>
<keyword evidence="3" id="KW-1185">Reference proteome</keyword>
<keyword evidence="1" id="KW-0732">Signal</keyword>
<sequence>MFVNSLGLLILVSIALVSGQPVPIDGLYPDGDTYQADSNDLGYCAQLSTDASDILATTNGYLHFCGWESQALTTQDINGYFALSVGLGLLEEVHTMNSERIISLPPFTGPGTYPHPDTGSPLTPEFACETRQIFLRQIYAMENFESGLFKQDIEPMLEKYHDLGAHPFVALPTVSPTIPRFLVVIHQDPTSSRVDINFVFDYLKDNCQDFPGHVGRATAFNQPQFILADSIAGITLNSLV</sequence>
<feature type="chain" id="PRO_5020338639" evidence="1">
    <location>
        <begin position="20"/>
        <end position="240"/>
    </location>
</feature>
<gene>
    <name evidence="2" type="ORF">BJ085DRAFT_38136</name>
</gene>
<evidence type="ECO:0000313" key="2">
    <source>
        <dbReference type="EMBL" id="RKP37748.1"/>
    </source>
</evidence>
<evidence type="ECO:0000313" key="3">
    <source>
        <dbReference type="Proteomes" id="UP000268162"/>
    </source>
</evidence>
<name>A0A4P9ZWN8_9FUNG</name>
<dbReference type="Proteomes" id="UP000268162">
    <property type="component" value="Unassembled WGS sequence"/>
</dbReference>